<proteinExistence type="predicted"/>
<protein>
    <submittedName>
        <fullName evidence="3">5415_t:CDS:1</fullName>
    </submittedName>
</protein>
<evidence type="ECO:0000313" key="4">
    <source>
        <dbReference type="Proteomes" id="UP000789572"/>
    </source>
</evidence>
<comment type="caution">
    <text evidence="3">The sequence shown here is derived from an EMBL/GenBank/DDBJ whole genome shotgun (WGS) entry which is preliminary data.</text>
</comment>
<organism evidence="3 4">
    <name type="scientific">Paraglomus occultum</name>
    <dbReference type="NCBI Taxonomy" id="144539"/>
    <lineage>
        <taxon>Eukaryota</taxon>
        <taxon>Fungi</taxon>
        <taxon>Fungi incertae sedis</taxon>
        <taxon>Mucoromycota</taxon>
        <taxon>Glomeromycotina</taxon>
        <taxon>Glomeromycetes</taxon>
        <taxon>Paraglomerales</taxon>
        <taxon>Paraglomeraceae</taxon>
        <taxon>Paraglomus</taxon>
    </lineage>
</organism>
<reference evidence="3" key="1">
    <citation type="submission" date="2021-06" db="EMBL/GenBank/DDBJ databases">
        <authorList>
            <person name="Kallberg Y."/>
            <person name="Tangrot J."/>
            <person name="Rosling A."/>
        </authorList>
    </citation>
    <scope>NUCLEOTIDE SEQUENCE</scope>
    <source>
        <strain evidence="3">IA702</strain>
    </source>
</reference>
<dbReference type="GO" id="GO:0008168">
    <property type="term" value="F:methyltransferase activity"/>
    <property type="evidence" value="ECO:0007669"/>
    <property type="project" value="TreeGrafter"/>
</dbReference>
<evidence type="ECO:0000259" key="2">
    <source>
        <dbReference type="Pfam" id="PF13649"/>
    </source>
</evidence>
<evidence type="ECO:0000256" key="1">
    <source>
        <dbReference type="SAM" id="MobiDB-lite"/>
    </source>
</evidence>
<dbReference type="EMBL" id="CAJVPJ010000093">
    <property type="protein sequence ID" value="CAG8476074.1"/>
    <property type="molecule type" value="Genomic_DNA"/>
</dbReference>
<feature type="region of interest" description="Disordered" evidence="1">
    <location>
        <begin position="33"/>
        <end position="72"/>
    </location>
</feature>
<feature type="domain" description="Methyltransferase" evidence="2">
    <location>
        <begin position="114"/>
        <end position="205"/>
    </location>
</feature>
<dbReference type="SUPFAM" id="SSF53335">
    <property type="entry name" value="S-adenosyl-L-methionine-dependent methyltransferases"/>
    <property type="match status" value="1"/>
</dbReference>
<sequence length="342" mass="38428">MGNCMYRCNDGETDILQQSVDNQLSNMSSVHSSYGTSTFGRPTTVATPTTSTTRTSIAQSVASNGDRSSSVYPIHNNEDEINRLQLMHYMVRYGWEGNFSAPIHNILKAGKAKVLDIGCGPGTWILEMAADYPHSTFIGLDNSPIFPSAIKPHNARFYQADVHDGLPFEDNTFDFVHQRFLALALKEEEWVPLIDEIVRVTKPGGYCEIMECDFEIDKQGPVTQTLVEAVRTCIQANGVNPYMREKIEELLSDTNMIVDITVNEKVTPFGSWGGRWGELVSDGLRMSASTFKPIIQPTLRLSDEEYVKAINHAVTQEMNEYRSETKMYRIYGKRKTTTVPTE</sequence>
<dbReference type="CDD" id="cd02440">
    <property type="entry name" value="AdoMet_MTases"/>
    <property type="match status" value="1"/>
</dbReference>
<dbReference type="Gene3D" id="3.40.50.150">
    <property type="entry name" value="Vaccinia Virus protein VP39"/>
    <property type="match status" value="1"/>
</dbReference>
<accession>A0A9N8W756</accession>
<dbReference type="AlphaFoldDB" id="A0A9N8W756"/>
<dbReference type="InterPro" id="IPR029063">
    <property type="entry name" value="SAM-dependent_MTases_sf"/>
</dbReference>
<keyword evidence="4" id="KW-1185">Reference proteome</keyword>
<name>A0A9N8W756_9GLOM</name>
<dbReference type="Proteomes" id="UP000789572">
    <property type="component" value="Unassembled WGS sequence"/>
</dbReference>
<dbReference type="Pfam" id="PF13649">
    <property type="entry name" value="Methyltransf_25"/>
    <property type="match status" value="1"/>
</dbReference>
<evidence type="ECO:0000313" key="3">
    <source>
        <dbReference type="EMBL" id="CAG8476074.1"/>
    </source>
</evidence>
<dbReference type="PANTHER" id="PTHR43591:SF24">
    <property type="entry name" value="2-METHOXY-6-POLYPRENYL-1,4-BENZOQUINOL METHYLASE, MITOCHONDRIAL"/>
    <property type="match status" value="1"/>
</dbReference>
<dbReference type="OrthoDB" id="2013972at2759"/>
<dbReference type="InterPro" id="IPR041698">
    <property type="entry name" value="Methyltransf_25"/>
</dbReference>
<feature type="compositionally biased region" description="Low complexity" evidence="1">
    <location>
        <begin position="41"/>
        <end position="56"/>
    </location>
</feature>
<feature type="compositionally biased region" description="Polar residues" evidence="1">
    <location>
        <begin position="57"/>
        <end position="71"/>
    </location>
</feature>
<dbReference type="PANTHER" id="PTHR43591">
    <property type="entry name" value="METHYLTRANSFERASE"/>
    <property type="match status" value="1"/>
</dbReference>
<gene>
    <name evidence="3" type="ORF">POCULU_LOCUS1294</name>
</gene>